<keyword evidence="4" id="KW-0479">Metal-binding</keyword>
<dbReference type="PANTHER" id="PTHR46193">
    <property type="entry name" value="6-PHOSPHOGLUCONATE PHOSPHATASE"/>
    <property type="match status" value="1"/>
</dbReference>
<dbReference type="InterPro" id="IPR023198">
    <property type="entry name" value="PGP-like_dom2"/>
</dbReference>
<dbReference type="SFLD" id="SFLDG01135">
    <property type="entry name" value="C1.5.6:_HAD__Beta-PGM__Phospha"/>
    <property type="match status" value="1"/>
</dbReference>
<name>A0A250JIG8_9BACT</name>
<dbReference type="EMBL" id="CP022098">
    <property type="protein sequence ID" value="ATB43262.1"/>
    <property type="molecule type" value="Genomic_DNA"/>
</dbReference>
<dbReference type="KEGG" id="cfus:CYFUS_008742"/>
<dbReference type="InterPro" id="IPR023214">
    <property type="entry name" value="HAD_sf"/>
</dbReference>
<dbReference type="NCBIfam" id="TIGR02009">
    <property type="entry name" value="PGMB-YQAB-SF"/>
    <property type="match status" value="1"/>
</dbReference>
<dbReference type="InterPro" id="IPR010976">
    <property type="entry name" value="B-phosphoglucomutase_hydrolase"/>
</dbReference>
<organism evidence="11 12">
    <name type="scientific">Cystobacter fuscus</name>
    <dbReference type="NCBI Taxonomy" id="43"/>
    <lineage>
        <taxon>Bacteria</taxon>
        <taxon>Pseudomonadati</taxon>
        <taxon>Myxococcota</taxon>
        <taxon>Myxococcia</taxon>
        <taxon>Myxococcales</taxon>
        <taxon>Cystobacterineae</taxon>
        <taxon>Archangiaceae</taxon>
        <taxon>Cystobacter</taxon>
    </lineage>
</organism>
<keyword evidence="7" id="KW-0119">Carbohydrate metabolism</keyword>
<evidence type="ECO:0000256" key="3">
    <source>
        <dbReference type="ARBA" id="ARBA00022553"/>
    </source>
</evidence>
<dbReference type="CDD" id="cd07505">
    <property type="entry name" value="HAD_BPGM-like"/>
    <property type="match status" value="1"/>
</dbReference>
<comment type="cofactor">
    <cofactor evidence="1">
        <name>Mg(2+)</name>
        <dbReference type="ChEBI" id="CHEBI:18420"/>
    </cofactor>
</comment>
<dbReference type="Gene3D" id="1.10.150.240">
    <property type="entry name" value="Putative phosphatase, domain 2"/>
    <property type="match status" value="1"/>
</dbReference>
<evidence type="ECO:0000256" key="6">
    <source>
        <dbReference type="ARBA" id="ARBA00023235"/>
    </source>
</evidence>
<dbReference type="PANTHER" id="PTHR46193:SF18">
    <property type="entry name" value="HEXITOL PHOSPHATASE B"/>
    <property type="match status" value="1"/>
</dbReference>
<keyword evidence="3" id="KW-0597">Phosphoprotein</keyword>
<dbReference type="InterPro" id="IPR051600">
    <property type="entry name" value="Beta-PGM-like"/>
</dbReference>
<dbReference type="Pfam" id="PF00702">
    <property type="entry name" value="Hydrolase"/>
    <property type="match status" value="1"/>
</dbReference>
<keyword evidence="6" id="KW-0413">Isomerase</keyword>
<evidence type="ECO:0000256" key="7">
    <source>
        <dbReference type="ARBA" id="ARBA00023277"/>
    </source>
</evidence>
<proteinExistence type="inferred from homology"/>
<reference evidence="11 12" key="1">
    <citation type="submission" date="2017-06" db="EMBL/GenBank/DDBJ databases">
        <title>Sequencing and comparative analysis of myxobacterial genomes.</title>
        <authorList>
            <person name="Rupp O."/>
            <person name="Goesmann A."/>
            <person name="Sogaard-Andersen L."/>
        </authorList>
    </citation>
    <scope>NUCLEOTIDE SEQUENCE [LARGE SCALE GENOMIC DNA]</scope>
    <source>
        <strain evidence="11 12">DSM 52655</strain>
    </source>
</reference>
<dbReference type="EC" id="5.4.2.6" evidence="9"/>
<evidence type="ECO:0000256" key="10">
    <source>
        <dbReference type="ARBA" id="ARBA00044991"/>
    </source>
</evidence>
<evidence type="ECO:0000256" key="2">
    <source>
        <dbReference type="ARBA" id="ARBA00006171"/>
    </source>
</evidence>
<dbReference type="Gene3D" id="3.40.50.1000">
    <property type="entry name" value="HAD superfamily/HAD-like"/>
    <property type="match status" value="1"/>
</dbReference>
<dbReference type="GO" id="GO:0008801">
    <property type="term" value="F:beta-phosphoglucomutase activity"/>
    <property type="evidence" value="ECO:0007669"/>
    <property type="project" value="UniProtKB-EC"/>
</dbReference>
<dbReference type="AlphaFoldDB" id="A0A250JIG8"/>
<keyword evidence="5" id="KW-0460">Magnesium</keyword>
<dbReference type="Proteomes" id="UP000217257">
    <property type="component" value="Chromosome"/>
</dbReference>
<evidence type="ECO:0000313" key="12">
    <source>
        <dbReference type="Proteomes" id="UP000217257"/>
    </source>
</evidence>
<dbReference type="SFLD" id="SFLDG01129">
    <property type="entry name" value="C1.5:_HAD__Beta-PGM__Phosphata"/>
    <property type="match status" value="1"/>
</dbReference>
<dbReference type="InterPro" id="IPR036412">
    <property type="entry name" value="HAD-like_sf"/>
</dbReference>
<evidence type="ECO:0000256" key="4">
    <source>
        <dbReference type="ARBA" id="ARBA00022723"/>
    </source>
</evidence>
<dbReference type="SUPFAM" id="SSF56784">
    <property type="entry name" value="HAD-like"/>
    <property type="match status" value="1"/>
</dbReference>
<comment type="similarity">
    <text evidence="2">Belongs to the HAD-like hydrolase superfamily. CbbY/CbbZ/Gph/YieH family.</text>
</comment>
<evidence type="ECO:0000256" key="5">
    <source>
        <dbReference type="ARBA" id="ARBA00022842"/>
    </source>
</evidence>
<accession>A0A250JIG8</accession>
<evidence type="ECO:0000313" key="11">
    <source>
        <dbReference type="EMBL" id="ATB43262.1"/>
    </source>
</evidence>
<evidence type="ECO:0000256" key="9">
    <source>
        <dbReference type="ARBA" id="ARBA00044968"/>
    </source>
</evidence>
<protein>
    <recommendedName>
        <fullName evidence="10">Beta-phosphoglucomutase</fullName>
        <ecNumber evidence="9">5.4.2.6</ecNumber>
    </recommendedName>
</protein>
<comment type="catalytic activity">
    <reaction evidence="8">
        <text>beta-D-glucose 1-phosphate = beta-D-glucose 6-phosphate</text>
        <dbReference type="Rhea" id="RHEA:20113"/>
        <dbReference type="ChEBI" id="CHEBI:57684"/>
        <dbReference type="ChEBI" id="CHEBI:58247"/>
        <dbReference type="EC" id="5.4.2.6"/>
    </reaction>
</comment>
<dbReference type="GO" id="GO:0046872">
    <property type="term" value="F:metal ion binding"/>
    <property type="evidence" value="ECO:0007669"/>
    <property type="project" value="UniProtKB-KW"/>
</dbReference>
<evidence type="ECO:0000256" key="1">
    <source>
        <dbReference type="ARBA" id="ARBA00001946"/>
    </source>
</evidence>
<sequence>MSMSMPLPPPTAVLFDMDGTLVDNMRFHVQAWVALARSLGLDAAGAPEERFEREFAGKRNEEILPALLGRPMAPEEVTRLADQKEAHYRELYGPHLMALRGAPELLARLRQAGRGLAVATAAPAANRDFVLDGLALRPFFSRVVGAEDVTRGKPAPDIFLATARALGVEPTGCVVFEDAVNGILAARAAGMFAVGVTTLLPEQTLREAGAHWVIPDFASLPQELERWLLHAR</sequence>
<dbReference type="InterPro" id="IPR006439">
    <property type="entry name" value="HAD-SF_hydro_IA"/>
</dbReference>
<dbReference type="NCBIfam" id="TIGR01509">
    <property type="entry name" value="HAD-SF-IA-v3"/>
    <property type="match status" value="1"/>
</dbReference>
<evidence type="ECO:0000256" key="8">
    <source>
        <dbReference type="ARBA" id="ARBA00044926"/>
    </source>
</evidence>
<dbReference type="SFLD" id="SFLDS00003">
    <property type="entry name" value="Haloacid_Dehalogenase"/>
    <property type="match status" value="1"/>
</dbReference>
<gene>
    <name evidence="11" type="ORF">CYFUS_008742</name>
</gene>